<dbReference type="eggNOG" id="COG0451">
    <property type="taxonomic scope" value="Bacteria"/>
</dbReference>
<evidence type="ECO:0000313" key="3">
    <source>
        <dbReference type="Proteomes" id="UP000004931"/>
    </source>
</evidence>
<organism evidence="2 3">
    <name type="scientific">marine gamma proteobacterium HTCC2143</name>
    <dbReference type="NCBI Taxonomy" id="247633"/>
    <lineage>
        <taxon>Bacteria</taxon>
        <taxon>Pseudomonadati</taxon>
        <taxon>Pseudomonadota</taxon>
        <taxon>Gammaproteobacteria</taxon>
        <taxon>Cellvibrionales</taxon>
        <taxon>Spongiibacteraceae</taxon>
        <taxon>BD1-7 clade</taxon>
    </lineage>
</organism>
<sequence>MSTNKVLIVGCGDIGIALGLRLAASGNEVWGLRRSTRLPAPLKTITADVSDVQTLGALIELTFDYAVVILTPDSATDEAYKSVYVDGLSNVLEQLKQARSVKRLLFVSSTSVYHQSGDEWVDENSLVQPENFSGKRLRQAELVLANSGINYSIIRFGGIYGPGRRRLIDQVRAGVGCARTPVSYTNRIHRDDCVGFLQHLIVLCQQGKEVDSLYVGVDCEPATMWDVRRWLAEKMNIDPSQLEPANTRRGNSKRCSNQRLLATGYQLRYPNYKLGYAEILDSL</sequence>
<dbReference type="PANTHER" id="PTHR48079:SF6">
    <property type="entry name" value="NAD(P)-BINDING DOMAIN-CONTAINING PROTEIN-RELATED"/>
    <property type="match status" value="1"/>
</dbReference>
<dbReference type="Pfam" id="PF13460">
    <property type="entry name" value="NAD_binding_10"/>
    <property type="match status" value="1"/>
</dbReference>
<comment type="caution">
    <text evidence="2">The sequence shown here is derived from an EMBL/GenBank/DDBJ whole genome shotgun (WGS) entry which is preliminary data.</text>
</comment>
<dbReference type="InterPro" id="IPR036291">
    <property type="entry name" value="NAD(P)-bd_dom_sf"/>
</dbReference>
<dbReference type="PANTHER" id="PTHR48079">
    <property type="entry name" value="PROTEIN YEEZ"/>
    <property type="match status" value="1"/>
</dbReference>
<dbReference type="GO" id="GO:0004029">
    <property type="term" value="F:aldehyde dehydrogenase (NAD+) activity"/>
    <property type="evidence" value="ECO:0007669"/>
    <property type="project" value="TreeGrafter"/>
</dbReference>
<dbReference type="Gene3D" id="3.40.50.720">
    <property type="entry name" value="NAD(P)-binding Rossmann-like Domain"/>
    <property type="match status" value="1"/>
</dbReference>
<proteinExistence type="predicted"/>
<feature type="domain" description="NAD(P)-binding" evidence="1">
    <location>
        <begin position="12"/>
        <end position="160"/>
    </location>
</feature>
<keyword evidence="3" id="KW-1185">Reference proteome</keyword>
<dbReference type="SUPFAM" id="SSF51735">
    <property type="entry name" value="NAD(P)-binding Rossmann-fold domains"/>
    <property type="match status" value="1"/>
</dbReference>
<evidence type="ECO:0000313" key="2">
    <source>
        <dbReference type="EMBL" id="EAW32810.1"/>
    </source>
</evidence>
<dbReference type="EMBL" id="AAVT01000001">
    <property type="protein sequence ID" value="EAW32810.1"/>
    <property type="molecule type" value="Genomic_DNA"/>
</dbReference>
<dbReference type="CDD" id="cd05266">
    <property type="entry name" value="SDR_a4"/>
    <property type="match status" value="1"/>
</dbReference>
<gene>
    <name evidence="2" type="ORF">GP2143_16181</name>
</gene>
<dbReference type="GO" id="GO:0005737">
    <property type="term" value="C:cytoplasm"/>
    <property type="evidence" value="ECO:0007669"/>
    <property type="project" value="TreeGrafter"/>
</dbReference>
<dbReference type="AlphaFoldDB" id="A0Y9K6"/>
<dbReference type="InterPro" id="IPR051783">
    <property type="entry name" value="NAD(P)-dependent_oxidoreduct"/>
</dbReference>
<dbReference type="InterPro" id="IPR016040">
    <property type="entry name" value="NAD(P)-bd_dom"/>
</dbReference>
<reference evidence="2 3" key="1">
    <citation type="journal article" date="2010" name="J. Bacteriol.">
        <title>Genome sequence of the oligotrophic marine Gammaproteobacterium HTCC2143, isolated from the Oregon Coast.</title>
        <authorList>
            <person name="Oh H.M."/>
            <person name="Kang I."/>
            <person name="Ferriera S."/>
            <person name="Giovannoni S.J."/>
            <person name="Cho J.C."/>
        </authorList>
    </citation>
    <scope>NUCLEOTIDE SEQUENCE [LARGE SCALE GENOMIC DNA]</scope>
    <source>
        <strain evidence="2 3">HTCC2143</strain>
    </source>
</reference>
<protein>
    <submittedName>
        <fullName evidence="2">ActC family protein</fullName>
    </submittedName>
</protein>
<evidence type="ECO:0000259" key="1">
    <source>
        <dbReference type="Pfam" id="PF13460"/>
    </source>
</evidence>
<dbReference type="STRING" id="247633.GP2143_16181"/>
<name>A0Y9K6_9GAMM</name>
<accession>A0Y9K6</accession>
<dbReference type="Proteomes" id="UP000004931">
    <property type="component" value="Unassembled WGS sequence"/>
</dbReference>